<gene>
    <name evidence="1" type="ORF">ABVK25_011172</name>
</gene>
<proteinExistence type="predicted"/>
<organism evidence="1 2">
    <name type="scientific">Lepraria finkii</name>
    <dbReference type="NCBI Taxonomy" id="1340010"/>
    <lineage>
        <taxon>Eukaryota</taxon>
        <taxon>Fungi</taxon>
        <taxon>Dikarya</taxon>
        <taxon>Ascomycota</taxon>
        <taxon>Pezizomycotina</taxon>
        <taxon>Lecanoromycetes</taxon>
        <taxon>OSLEUM clade</taxon>
        <taxon>Lecanoromycetidae</taxon>
        <taxon>Lecanorales</taxon>
        <taxon>Lecanorineae</taxon>
        <taxon>Stereocaulaceae</taxon>
        <taxon>Lepraria</taxon>
    </lineage>
</organism>
<dbReference type="Proteomes" id="UP001590951">
    <property type="component" value="Unassembled WGS sequence"/>
</dbReference>
<evidence type="ECO:0000313" key="1">
    <source>
        <dbReference type="EMBL" id="KAL2047943.1"/>
    </source>
</evidence>
<sequence length="169" mass="19412">MLATKSIVQRPSLDKRDDNTMKKDLDEARGLLMQALGQSAVPDSHFLHRVYWGLMTAEKELSGYTSFDVEVKISYINEAERWGLKLASQPLDTGPRIHMELERYIIQGRKASLELRREPSSVEASRSKSDAIEGIDRTLEELKEKDPTRYDKNEKLARKWRARFVGTSS</sequence>
<reference evidence="1 2" key="1">
    <citation type="submission" date="2024-09" db="EMBL/GenBank/DDBJ databases">
        <title>Rethinking Asexuality: The Enigmatic Case of Functional Sexual Genes in Lepraria (Stereocaulaceae).</title>
        <authorList>
            <person name="Doellman M."/>
            <person name="Sun Y."/>
            <person name="Barcenas-Pena A."/>
            <person name="Lumbsch H.T."/>
            <person name="Grewe F."/>
        </authorList>
    </citation>
    <scope>NUCLEOTIDE SEQUENCE [LARGE SCALE GENOMIC DNA]</scope>
    <source>
        <strain evidence="1 2">Grewe 0041</strain>
    </source>
</reference>
<keyword evidence="2" id="KW-1185">Reference proteome</keyword>
<name>A0ABR4AS23_9LECA</name>
<dbReference type="EMBL" id="JBHFEH010000087">
    <property type="protein sequence ID" value="KAL2047943.1"/>
    <property type="molecule type" value="Genomic_DNA"/>
</dbReference>
<protein>
    <submittedName>
        <fullName evidence="1">Uncharacterized protein</fullName>
    </submittedName>
</protein>
<comment type="caution">
    <text evidence="1">The sequence shown here is derived from an EMBL/GenBank/DDBJ whole genome shotgun (WGS) entry which is preliminary data.</text>
</comment>
<evidence type="ECO:0000313" key="2">
    <source>
        <dbReference type="Proteomes" id="UP001590951"/>
    </source>
</evidence>
<accession>A0ABR4AS23</accession>